<dbReference type="CDD" id="cd17736">
    <property type="entry name" value="BRCT_microcephalin_rpt2"/>
    <property type="match status" value="1"/>
</dbReference>
<evidence type="ECO:0000313" key="3">
    <source>
        <dbReference type="RefSeq" id="XP_023378829.1"/>
    </source>
</evidence>
<dbReference type="GO" id="GO:0000278">
    <property type="term" value="P:mitotic cell cycle"/>
    <property type="evidence" value="ECO:0007669"/>
    <property type="project" value="TreeGrafter"/>
</dbReference>
<sequence>MIEKSYDDPVNSSCEASLNISHDTLRSGVKNGPTRRDAFEGSQEGSKHLVRPHEESEKRRKGRKPTRTLVMTSMPSEKQIIVVQVVDKLKGFSFAPEVCDTTTHVLAGGPRRTLNVLLGLARGCWVLAFEWVSPASAGRVRGGLRASGRVGGWGRRFHRPGRAPPSRGASPLLITLGAAGPAGHGTRDPGPGVR</sequence>
<dbReference type="PANTHER" id="PTHR14625:SF3">
    <property type="entry name" value="MICROCEPHALIN"/>
    <property type="match status" value="1"/>
</dbReference>
<evidence type="ECO:0000313" key="2">
    <source>
        <dbReference type="Proteomes" id="UP000515202"/>
    </source>
</evidence>
<dbReference type="SUPFAM" id="SSF52113">
    <property type="entry name" value="BRCT domain"/>
    <property type="match status" value="1"/>
</dbReference>
<dbReference type="Gene3D" id="3.40.50.10190">
    <property type="entry name" value="BRCT domain"/>
    <property type="match status" value="1"/>
</dbReference>
<dbReference type="InterPro" id="IPR022047">
    <property type="entry name" value="Microcephalin-like"/>
</dbReference>
<dbReference type="PANTHER" id="PTHR14625">
    <property type="entry name" value="MICROCEPHALIN"/>
    <property type="match status" value="1"/>
</dbReference>
<gene>
    <name evidence="3" type="primary">LOC111731453</name>
</gene>
<dbReference type="AlphaFoldDB" id="A0A6P6BUU1"/>
<feature type="compositionally biased region" description="Polar residues" evidence="1">
    <location>
        <begin position="10"/>
        <end position="22"/>
    </location>
</feature>
<protein>
    <submittedName>
        <fullName evidence="3">Microcephalin-like</fullName>
    </submittedName>
</protein>
<reference evidence="3" key="1">
    <citation type="submission" date="2025-08" db="UniProtKB">
        <authorList>
            <consortium name="RefSeq"/>
        </authorList>
    </citation>
    <scope>IDENTIFICATION</scope>
    <source>
        <tissue evidence="3">Kidney</tissue>
    </source>
</reference>
<dbReference type="OrthoDB" id="9665181at2759"/>
<feature type="region of interest" description="Disordered" evidence="1">
    <location>
        <begin position="1"/>
        <end position="67"/>
    </location>
</feature>
<evidence type="ECO:0000256" key="1">
    <source>
        <dbReference type="SAM" id="MobiDB-lite"/>
    </source>
</evidence>
<feature type="compositionally biased region" description="Basic and acidic residues" evidence="1">
    <location>
        <begin position="34"/>
        <end position="58"/>
    </location>
</feature>
<dbReference type="KEGG" id="pvp:111731453"/>
<dbReference type="RefSeq" id="XP_023378829.1">
    <property type="nucleotide sequence ID" value="XM_023523061.1"/>
</dbReference>
<proteinExistence type="predicted"/>
<dbReference type="InterPro" id="IPR036420">
    <property type="entry name" value="BRCT_dom_sf"/>
</dbReference>
<organism evidence="2 3">
    <name type="scientific">Pteropus vampyrus</name>
    <name type="common">Large flying fox</name>
    <dbReference type="NCBI Taxonomy" id="132908"/>
    <lineage>
        <taxon>Eukaryota</taxon>
        <taxon>Metazoa</taxon>
        <taxon>Chordata</taxon>
        <taxon>Craniata</taxon>
        <taxon>Vertebrata</taxon>
        <taxon>Euteleostomi</taxon>
        <taxon>Mammalia</taxon>
        <taxon>Eutheria</taxon>
        <taxon>Laurasiatheria</taxon>
        <taxon>Chiroptera</taxon>
        <taxon>Yinpterochiroptera</taxon>
        <taxon>Pteropodoidea</taxon>
        <taxon>Pteropodidae</taxon>
        <taxon>Pteropodinae</taxon>
        <taxon>Pteropus</taxon>
    </lineage>
</organism>
<keyword evidence="2" id="KW-1185">Reference proteome</keyword>
<accession>A0A6P6BUU1</accession>
<dbReference type="Proteomes" id="UP000515202">
    <property type="component" value="Unplaced"/>
</dbReference>
<dbReference type="GeneID" id="111731453"/>
<name>A0A6P6BUU1_PTEVA</name>